<proteinExistence type="predicted"/>
<comment type="caution">
    <text evidence="2">The sequence shown here is derived from an EMBL/GenBank/DDBJ whole genome shotgun (WGS) entry which is preliminary data.</text>
</comment>
<organism evidence="2 3">
    <name type="scientific">Dactylonectria macrodidyma</name>
    <dbReference type="NCBI Taxonomy" id="307937"/>
    <lineage>
        <taxon>Eukaryota</taxon>
        <taxon>Fungi</taxon>
        <taxon>Dikarya</taxon>
        <taxon>Ascomycota</taxon>
        <taxon>Pezizomycotina</taxon>
        <taxon>Sordariomycetes</taxon>
        <taxon>Hypocreomycetidae</taxon>
        <taxon>Hypocreales</taxon>
        <taxon>Nectriaceae</taxon>
        <taxon>Dactylonectria</taxon>
    </lineage>
</organism>
<name>A0A9P9F6A2_9HYPO</name>
<feature type="region of interest" description="Disordered" evidence="1">
    <location>
        <begin position="235"/>
        <end position="260"/>
    </location>
</feature>
<reference evidence="2" key="1">
    <citation type="journal article" date="2021" name="Nat. Commun.">
        <title>Genetic determinants of endophytism in the Arabidopsis root mycobiome.</title>
        <authorList>
            <person name="Mesny F."/>
            <person name="Miyauchi S."/>
            <person name="Thiergart T."/>
            <person name="Pickel B."/>
            <person name="Atanasova L."/>
            <person name="Karlsson M."/>
            <person name="Huettel B."/>
            <person name="Barry K.W."/>
            <person name="Haridas S."/>
            <person name="Chen C."/>
            <person name="Bauer D."/>
            <person name="Andreopoulos W."/>
            <person name="Pangilinan J."/>
            <person name="LaButti K."/>
            <person name="Riley R."/>
            <person name="Lipzen A."/>
            <person name="Clum A."/>
            <person name="Drula E."/>
            <person name="Henrissat B."/>
            <person name="Kohler A."/>
            <person name="Grigoriev I.V."/>
            <person name="Martin F.M."/>
            <person name="Hacquard S."/>
        </authorList>
    </citation>
    <scope>NUCLEOTIDE SEQUENCE</scope>
    <source>
        <strain evidence="2">MPI-CAGE-AT-0147</strain>
    </source>
</reference>
<sequence length="282" mass="30897">MKGDPEFIILRHAAWMSIEFEKSILGAIIRNPLSPSTDHVPESPLQHNKYDLQESTATDFALANTGTAASEVSGEITTIAKFAVKGKTEDKSKLQGKVVRVKRLQQVSQFWTSLRSDPAVKTTVPSWISFYNTWPVCMVVGIMICEDVEYNHDTGTSAQLQATGKLPASAIAAAAGAPPNHLSDAVDPKLILDNSRESSTSFKGKFGSSQIFAVELRKVTTKLFNWKELQLHSDGPGNIDPTRLAGYEPNEDEEADLDKPVDADDMIFVNIDSEDLEDMARG</sequence>
<evidence type="ECO:0000256" key="1">
    <source>
        <dbReference type="SAM" id="MobiDB-lite"/>
    </source>
</evidence>
<protein>
    <submittedName>
        <fullName evidence="2">Uncharacterized protein</fullName>
    </submittedName>
</protein>
<gene>
    <name evidence="2" type="ORF">EDB81DRAFT_791620</name>
</gene>
<dbReference type="OrthoDB" id="5429909at2759"/>
<dbReference type="AlphaFoldDB" id="A0A9P9F6A2"/>
<evidence type="ECO:0000313" key="3">
    <source>
        <dbReference type="Proteomes" id="UP000738349"/>
    </source>
</evidence>
<accession>A0A9P9F6A2</accession>
<keyword evidence="3" id="KW-1185">Reference proteome</keyword>
<dbReference type="EMBL" id="JAGMUV010000006">
    <property type="protein sequence ID" value="KAH7153571.1"/>
    <property type="molecule type" value="Genomic_DNA"/>
</dbReference>
<dbReference type="Proteomes" id="UP000738349">
    <property type="component" value="Unassembled WGS sequence"/>
</dbReference>
<evidence type="ECO:0000313" key="2">
    <source>
        <dbReference type="EMBL" id="KAH7153571.1"/>
    </source>
</evidence>